<reference evidence="4" key="1">
    <citation type="submission" date="2016-10" db="EMBL/GenBank/DDBJ databases">
        <authorList>
            <person name="Varghese N."/>
            <person name="Submissions S."/>
        </authorList>
    </citation>
    <scope>NUCLEOTIDE SEQUENCE [LARGE SCALE GENOMIC DNA]</scope>
    <source>
        <strain evidence="4">DSM 24729</strain>
    </source>
</reference>
<dbReference type="EMBL" id="FNBD01000004">
    <property type="protein sequence ID" value="SDE84259.1"/>
    <property type="molecule type" value="Genomic_DNA"/>
</dbReference>
<dbReference type="Pfam" id="PF13478">
    <property type="entry name" value="XdhC_C"/>
    <property type="match status" value="1"/>
</dbReference>
<evidence type="ECO:0000259" key="2">
    <source>
        <dbReference type="Pfam" id="PF13478"/>
    </source>
</evidence>
<evidence type="ECO:0000313" key="4">
    <source>
        <dbReference type="Proteomes" id="UP000182114"/>
    </source>
</evidence>
<dbReference type="InterPro" id="IPR052698">
    <property type="entry name" value="MoCofactor_Util/Proc"/>
</dbReference>
<dbReference type="eggNOG" id="COG1975">
    <property type="taxonomic scope" value="Bacteria"/>
</dbReference>
<dbReference type="PANTHER" id="PTHR30388">
    <property type="entry name" value="ALDEHYDE OXIDOREDUCTASE MOLYBDENUM COFACTOR ASSEMBLY PROTEIN"/>
    <property type="match status" value="1"/>
</dbReference>
<feature type="domain" description="XdhC Rossmann" evidence="2">
    <location>
        <begin position="172"/>
        <end position="315"/>
    </location>
</feature>
<proteinExistence type="predicted"/>
<dbReference type="RefSeq" id="WP_074538069.1">
    <property type="nucleotide sequence ID" value="NZ_FNBD01000004.1"/>
</dbReference>
<organism evidence="3 4">
    <name type="scientific">Cellulophaga baltica</name>
    <dbReference type="NCBI Taxonomy" id="76594"/>
    <lineage>
        <taxon>Bacteria</taxon>
        <taxon>Pseudomonadati</taxon>
        <taxon>Bacteroidota</taxon>
        <taxon>Flavobacteriia</taxon>
        <taxon>Flavobacteriales</taxon>
        <taxon>Flavobacteriaceae</taxon>
        <taxon>Cellulophaga</taxon>
    </lineage>
</organism>
<dbReference type="Gene3D" id="3.40.50.720">
    <property type="entry name" value="NAD(P)-binding Rossmann-like Domain"/>
    <property type="match status" value="1"/>
</dbReference>
<gene>
    <name evidence="3" type="ORF">SAMN04487992_104192</name>
</gene>
<evidence type="ECO:0000313" key="3">
    <source>
        <dbReference type="EMBL" id="SDE84259.1"/>
    </source>
</evidence>
<accession>A0A1G7G893</accession>
<protein>
    <submittedName>
        <fullName evidence="3">Xanthine and CO dehydrogenase maturation factor, XdhC/CoxF family</fullName>
    </submittedName>
</protein>
<feature type="domain" description="XdhC- CoxI" evidence="1">
    <location>
        <begin position="20"/>
        <end position="82"/>
    </location>
</feature>
<dbReference type="Proteomes" id="UP000182114">
    <property type="component" value="Unassembled WGS sequence"/>
</dbReference>
<name>A0A1G7G893_9FLAO</name>
<dbReference type="InterPro" id="IPR027051">
    <property type="entry name" value="XdhC_Rossmann_dom"/>
</dbReference>
<dbReference type="PANTHER" id="PTHR30388:SF4">
    <property type="entry name" value="MOLYBDENUM COFACTOR INSERTION CHAPERONE PAOD"/>
    <property type="match status" value="1"/>
</dbReference>
<dbReference type="InterPro" id="IPR003777">
    <property type="entry name" value="XdhC_CoxI"/>
</dbReference>
<dbReference type="Pfam" id="PF02625">
    <property type="entry name" value="XdhC_CoxI"/>
    <property type="match status" value="1"/>
</dbReference>
<sequence>MTHEFKKIVAAHVAAKAKDIKSVLATVVALEGSSYRKPGVRMLLLANGEMVGAVSGGCVEKEIQLQAQSVFETTIPKMMTYDGRYRLGCEGVLYILIEPFNLSNLFIETFHNALKDRLSFKITSYYKKEVIQEIGLGTKMQFQNSTYPVSLKHPLNTDCKGLEERMSPCFKLLIIGTEHDAVVLSSMAHLMGWEVHIVAHPLEAKKMSDFPGSSAFEQITPENYDASELDAQTAVVLMNHSYARDLLFLQALQYSTLAYVGILGPMHRREKLLDEIIDKNPEVSEDFIGIIYGPAGLNIGSVTPEEIALSILAEIMSVVRKENPMFLKDKVNQYSN</sequence>
<keyword evidence="4" id="KW-1185">Reference proteome</keyword>
<dbReference type="AlphaFoldDB" id="A0A1G7G893"/>
<evidence type="ECO:0000259" key="1">
    <source>
        <dbReference type="Pfam" id="PF02625"/>
    </source>
</evidence>